<proteinExistence type="predicted"/>
<dbReference type="AlphaFoldDB" id="A0A409WUH8"/>
<evidence type="ECO:0000313" key="4">
    <source>
        <dbReference type="Proteomes" id="UP000284706"/>
    </source>
</evidence>
<feature type="compositionally biased region" description="Polar residues" evidence="1">
    <location>
        <begin position="89"/>
        <end position="115"/>
    </location>
</feature>
<name>A0A409WUH8_9AGAR</name>
<evidence type="ECO:0000313" key="3">
    <source>
        <dbReference type="EMBL" id="PPQ82137.1"/>
    </source>
</evidence>
<keyword evidence="2" id="KW-0812">Transmembrane</keyword>
<organism evidence="3 4">
    <name type="scientific">Gymnopilus dilepis</name>
    <dbReference type="NCBI Taxonomy" id="231916"/>
    <lineage>
        <taxon>Eukaryota</taxon>
        <taxon>Fungi</taxon>
        <taxon>Dikarya</taxon>
        <taxon>Basidiomycota</taxon>
        <taxon>Agaricomycotina</taxon>
        <taxon>Agaricomycetes</taxon>
        <taxon>Agaricomycetidae</taxon>
        <taxon>Agaricales</taxon>
        <taxon>Agaricineae</taxon>
        <taxon>Hymenogastraceae</taxon>
        <taxon>Gymnopilus</taxon>
    </lineage>
</organism>
<keyword evidence="2" id="KW-0472">Membrane</keyword>
<protein>
    <submittedName>
        <fullName evidence="3">Uncharacterized protein</fullName>
    </submittedName>
</protein>
<keyword evidence="2" id="KW-1133">Transmembrane helix</keyword>
<dbReference type="EMBL" id="NHYE01004789">
    <property type="protein sequence ID" value="PPQ82137.1"/>
    <property type="molecule type" value="Genomic_DNA"/>
</dbReference>
<gene>
    <name evidence="3" type="ORF">CVT26_009086</name>
</gene>
<comment type="caution">
    <text evidence="3">The sequence shown here is derived from an EMBL/GenBank/DDBJ whole genome shotgun (WGS) entry which is preliminary data.</text>
</comment>
<feature type="transmembrane region" description="Helical" evidence="2">
    <location>
        <begin position="149"/>
        <end position="173"/>
    </location>
</feature>
<dbReference type="InParanoid" id="A0A409WUH8"/>
<feature type="region of interest" description="Disordered" evidence="1">
    <location>
        <begin position="81"/>
        <end position="117"/>
    </location>
</feature>
<evidence type="ECO:0000256" key="2">
    <source>
        <dbReference type="SAM" id="Phobius"/>
    </source>
</evidence>
<evidence type="ECO:0000256" key="1">
    <source>
        <dbReference type="SAM" id="MobiDB-lite"/>
    </source>
</evidence>
<accession>A0A409WUH8</accession>
<reference evidence="3 4" key="1">
    <citation type="journal article" date="2018" name="Evol. Lett.">
        <title>Horizontal gene cluster transfer increased hallucinogenic mushroom diversity.</title>
        <authorList>
            <person name="Reynolds H.T."/>
            <person name="Vijayakumar V."/>
            <person name="Gluck-Thaler E."/>
            <person name="Korotkin H.B."/>
            <person name="Matheny P.B."/>
            <person name="Slot J.C."/>
        </authorList>
    </citation>
    <scope>NUCLEOTIDE SEQUENCE [LARGE SCALE GENOMIC DNA]</scope>
    <source>
        <strain evidence="3 4">SRW20</strain>
    </source>
</reference>
<sequence length="192" mass="21957">MRNLRSKPTSVLGSRDTLMLLRVHSQVTSHLSEMPDHDPMHLEAPSSKKLGRLNVRRLIKVRKRPRSRMVMDDHCTVAVRIQDGDASRRQSNVRGKPTASKSQALGQRQGPSTRQPFIRRPRACRMRMEGRSKWTDAKAYLVRTRAKRLFLPSSSGFSPILYHTVTLLFFLSLKGRRDGRAPSRVSSWALET</sequence>
<dbReference type="Proteomes" id="UP000284706">
    <property type="component" value="Unassembled WGS sequence"/>
</dbReference>
<keyword evidence="4" id="KW-1185">Reference proteome</keyword>